<keyword evidence="1" id="KW-0812">Transmembrane</keyword>
<feature type="transmembrane region" description="Helical" evidence="1">
    <location>
        <begin position="6"/>
        <end position="23"/>
    </location>
</feature>
<accession>L1NAG8</accession>
<dbReference type="STRING" id="1127696.HMPREF9134_01640"/>
<reference evidence="2 3" key="1">
    <citation type="submission" date="2012-05" db="EMBL/GenBank/DDBJ databases">
        <authorList>
            <person name="Weinstock G."/>
            <person name="Sodergren E."/>
            <person name="Lobos E.A."/>
            <person name="Fulton L."/>
            <person name="Fulton R."/>
            <person name="Courtney L."/>
            <person name="Fronick C."/>
            <person name="O'Laughlin M."/>
            <person name="Godfrey J."/>
            <person name="Wilson R.M."/>
            <person name="Miner T."/>
            <person name="Farmer C."/>
            <person name="Delehaunty K."/>
            <person name="Cordes M."/>
            <person name="Minx P."/>
            <person name="Tomlinson C."/>
            <person name="Chen J."/>
            <person name="Wollam A."/>
            <person name="Pepin K.H."/>
            <person name="Bhonagiri V."/>
            <person name="Zhang X."/>
            <person name="Suruliraj S."/>
            <person name="Warren W."/>
            <person name="Mitreva M."/>
            <person name="Mardis E.R."/>
            <person name="Wilson R.K."/>
        </authorList>
    </citation>
    <scope>NUCLEOTIDE SEQUENCE [LARGE SCALE GENOMIC DNA]</scope>
    <source>
        <strain evidence="2 3">F0037</strain>
    </source>
</reference>
<protein>
    <recommendedName>
        <fullName evidence="4">FeoB-associated Cys-rich membrane protein</fullName>
    </recommendedName>
</protein>
<dbReference type="AlphaFoldDB" id="L1NAG8"/>
<dbReference type="PATRIC" id="fig|1127696.3.peg.1481"/>
<comment type="caution">
    <text evidence="2">The sequence shown here is derived from an EMBL/GenBank/DDBJ whole genome shotgun (WGS) entry which is preliminary data.</text>
</comment>
<gene>
    <name evidence="2" type="ORF">HMPREF9134_01640</name>
</gene>
<evidence type="ECO:0000313" key="2">
    <source>
        <dbReference type="EMBL" id="EKY00306.1"/>
    </source>
</evidence>
<evidence type="ECO:0000313" key="3">
    <source>
        <dbReference type="Proteomes" id="UP000010408"/>
    </source>
</evidence>
<name>L1NAG8_9PORP</name>
<keyword evidence="1" id="KW-1133">Transmembrane helix</keyword>
<sequence length="46" mass="5028">MLQEIIVLVIVGIVLFFVGRSLVRMLRPKREDKRSGGCSGCPGCGH</sequence>
<dbReference type="RefSeq" id="WP_005467765.1">
    <property type="nucleotide sequence ID" value="NZ_KB291032.1"/>
</dbReference>
<proteinExistence type="predicted"/>
<evidence type="ECO:0008006" key="4">
    <source>
        <dbReference type="Google" id="ProtNLM"/>
    </source>
</evidence>
<dbReference type="Proteomes" id="UP000010408">
    <property type="component" value="Unassembled WGS sequence"/>
</dbReference>
<dbReference type="EMBL" id="AMEQ01000040">
    <property type="protein sequence ID" value="EKY00306.1"/>
    <property type="molecule type" value="Genomic_DNA"/>
</dbReference>
<organism evidence="2 3">
    <name type="scientific">Porphyromonas catoniae F0037</name>
    <dbReference type="NCBI Taxonomy" id="1127696"/>
    <lineage>
        <taxon>Bacteria</taxon>
        <taxon>Pseudomonadati</taxon>
        <taxon>Bacteroidota</taxon>
        <taxon>Bacteroidia</taxon>
        <taxon>Bacteroidales</taxon>
        <taxon>Porphyromonadaceae</taxon>
        <taxon>Porphyromonas</taxon>
    </lineage>
</organism>
<dbReference type="HOGENOM" id="CLU_214207_0_0_10"/>
<keyword evidence="1" id="KW-0472">Membrane</keyword>
<evidence type="ECO:0000256" key="1">
    <source>
        <dbReference type="SAM" id="Phobius"/>
    </source>
</evidence>